<keyword evidence="1" id="KW-1015">Disulfide bond</keyword>
<organism evidence="4 5">
    <name type="scientific">Anisakis simplex</name>
    <name type="common">Herring worm</name>
    <dbReference type="NCBI Taxonomy" id="6269"/>
    <lineage>
        <taxon>Eukaryota</taxon>
        <taxon>Metazoa</taxon>
        <taxon>Ecdysozoa</taxon>
        <taxon>Nematoda</taxon>
        <taxon>Chromadorea</taxon>
        <taxon>Rhabditida</taxon>
        <taxon>Spirurina</taxon>
        <taxon>Ascaridomorpha</taxon>
        <taxon>Ascaridoidea</taxon>
        <taxon>Anisakidae</taxon>
        <taxon>Anisakis</taxon>
        <taxon>Anisakis simplex complex</taxon>
    </lineage>
</organism>
<dbReference type="CDD" id="cd00112">
    <property type="entry name" value="LDLa"/>
    <property type="match status" value="1"/>
</dbReference>
<gene>
    <name evidence="4" type="ORF">ASIM_LOCUS12583</name>
</gene>
<accession>A0A3P6QVP7</accession>
<evidence type="ECO:0000313" key="4">
    <source>
        <dbReference type="EMBL" id="VDK47700.1"/>
    </source>
</evidence>
<dbReference type="InterPro" id="IPR002172">
    <property type="entry name" value="LDrepeatLR_classA_rpt"/>
</dbReference>
<evidence type="ECO:0000256" key="2">
    <source>
        <dbReference type="PROSITE-ProRule" id="PRU00124"/>
    </source>
</evidence>
<dbReference type="Gene3D" id="4.10.400.10">
    <property type="entry name" value="Low-density Lipoprotein Receptor"/>
    <property type="match status" value="1"/>
</dbReference>
<protein>
    <submittedName>
        <fullName evidence="4">Uncharacterized protein</fullName>
    </submittedName>
</protein>
<sequence length="493" mass="54740">MCSVRDTVPCKGYGECVLVKWLMDGKNDCLDGSDEDKDYVIAFGFMSALNWITFQPITPMQHPKPHFSIEHHSPKSGDTQSKSLLQPTEDIGEVDSDKWMLSISHHLKTPFDTHKTTAVNSLSSSNVATDYFHSHFSHHGDTPPANPFSSFYTSLIPLSTPLPATTNPPITDNYPLSVPTKTTLPSSFPSLYVHHIAPPFPPTSSPQNEHLLSSTRYESLTFLHSTLPTSTPLPLHSMPPLFHETTLSALSPFIDQLKSFESSSSLSYPLNPVSLSPPTTLTDNTITNVPLLSSNNPYLHNNVHPVSTPEYTLSPLSFGVPADRLSPQSAFSTIRSPHLIPYISSSESSLLKLNQNHVIQSPLGSHFQTKQPQPSQTNEMTFLSALLSSTPSSASLRFSIIPTQRTSTVDYHHSTATITNEEVKWHILKTKTDECIKSLQKKAMQKYPNPICECPAGQMRVGSAQKCQRLFHLICSPIDLFYRILLDSLWNQH</sequence>
<dbReference type="Proteomes" id="UP000267096">
    <property type="component" value="Unassembled WGS sequence"/>
</dbReference>
<keyword evidence="5" id="KW-1185">Reference proteome</keyword>
<dbReference type="Pfam" id="PF00057">
    <property type="entry name" value="Ldl_recept_a"/>
    <property type="match status" value="1"/>
</dbReference>
<dbReference type="AlphaFoldDB" id="A0A3P6QVP7"/>
<evidence type="ECO:0000313" key="5">
    <source>
        <dbReference type="Proteomes" id="UP000267096"/>
    </source>
</evidence>
<reference evidence="4 5" key="1">
    <citation type="submission" date="2018-11" db="EMBL/GenBank/DDBJ databases">
        <authorList>
            <consortium name="Pathogen Informatics"/>
        </authorList>
    </citation>
    <scope>NUCLEOTIDE SEQUENCE [LARGE SCALE GENOMIC DNA]</scope>
</reference>
<feature type="region of interest" description="Disordered" evidence="3">
    <location>
        <begin position="63"/>
        <end position="83"/>
    </location>
</feature>
<evidence type="ECO:0000256" key="1">
    <source>
        <dbReference type="ARBA" id="ARBA00023157"/>
    </source>
</evidence>
<dbReference type="SMART" id="SM00192">
    <property type="entry name" value="LDLa"/>
    <property type="match status" value="1"/>
</dbReference>
<comment type="caution">
    <text evidence="2">Lacks conserved residue(s) required for the propagation of feature annotation.</text>
</comment>
<evidence type="ECO:0000256" key="3">
    <source>
        <dbReference type="SAM" id="MobiDB-lite"/>
    </source>
</evidence>
<dbReference type="InterPro" id="IPR036055">
    <property type="entry name" value="LDL_receptor-like_sf"/>
</dbReference>
<dbReference type="EMBL" id="UYRR01031213">
    <property type="protein sequence ID" value="VDK47700.1"/>
    <property type="molecule type" value="Genomic_DNA"/>
</dbReference>
<dbReference type="OrthoDB" id="6514358at2759"/>
<name>A0A3P6QVP7_ANISI</name>
<proteinExistence type="predicted"/>
<dbReference type="PROSITE" id="PS50068">
    <property type="entry name" value="LDLRA_2"/>
    <property type="match status" value="1"/>
</dbReference>
<dbReference type="SUPFAM" id="SSF57424">
    <property type="entry name" value="LDL receptor-like module"/>
    <property type="match status" value="1"/>
</dbReference>